<gene>
    <name evidence="4" type="ORF">D3877_27895</name>
</gene>
<dbReference type="PANTHER" id="PTHR20857">
    <property type="entry name" value="THIAMINE-PHOSPHATE PYROPHOSPHORYLASE"/>
    <property type="match status" value="1"/>
</dbReference>
<dbReference type="SUPFAM" id="SSF51391">
    <property type="entry name" value="Thiamin phosphate synthase"/>
    <property type="match status" value="1"/>
</dbReference>
<dbReference type="GO" id="GO:0004789">
    <property type="term" value="F:thiamine-phosphate diphosphorylase activity"/>
    <property type="evidence" value="ECO:0007669"/>
    <property type="project" value="TreeGrafter"/>
</dbReference>
<evidence type="ECO:0000256" key="2">
    <source>
        <dbReference type="ARBA" id="ARBA00022977"/>
    </source>
</evidence>
<keyword evidence="2" id="KW-0784">Thiamine biosynthesis</keyword>
<reference evidence="4 5" key="1">
    <citation type="submission" date="2018-09" db="EMBL/GenBank/DDBJ databases">
        <authorList>
            <person name="Zhu H."/>
        </authorList>
    </citation>
    <scope>NUCLEOTIDE SEQUENCE [LARGE SCALE GENOMIC DNA]</scope>
    <source>
        <strain evidence="4 5">K2W22B-5</strain>
    </source>
</reference>
<organism evidence="4 5">
    <name type="scientific">Azospirillum cavernae</name>
    <dbReference type="NCBI Taxonomy" id="2320860"/>
    <lineage>
        <taxon>Bacteria</taxon>
        <taxon>Pseudomonadati</taxon>
        <taxon>Pseudomonadota</taxon>
        <taxon>Alphaproteobacteria</taxon>
        <taxon>Rhodospirillales</taxon>
        <taxon>Azospirillaceae</taxon>
        <taxon>Azospirillum</taxon>
    </lineage>
</organism>
<feature type="domain" description="Thiamine phosphate synthase/TenI" evidence="3">
    <location>
        <begin position="9"/>
        <end position="185"/>
    </location>
</feature>
<evidence type="ECO:0000313" key="4">
    <source>
        <dbReference type="EMBL" id="RJF77579.1"/>
    </source>
</evidence>
<comment type="caution">
    <text evidence="4">The sequence shown here is derived from an EMBL/GenBank/DDBJ whole genome shotgun (WGS) entry which is preliminary data.</text>
</comment>
<dbReference type="EMBL" id="QYUL01000005">
    <property type="protein sequence ID" value="RJF77579.1"/>
    <property type="molecule type" value="Genomic_DNA"/>
</dbReference>
<dbReference type="InterPro" id="IPR022998">
    <property type="entry name" value="ThiamineP_synth_TenI"/>
</dbReference>
<dbReference type="OrthoDB" id="9815348at2"/>
<dbReference type="InterPro" id="IPR013785">
    <property type="entry name" value="Aldolase_TIM"/>
</dbReference>
<evidence type="ECO:0000259" key="3">
    <source>
        <dbReference type="Pfam" id="PF02581"/>
    </source>
</evidence>
<dbReference type="InterPro" id="IPR036206">
    <property type="entry name" value="ThiamineP_synth_sf"/>
</dbReference>
<proteinExistence type="predicted"/>
<sequence>MPLPEPPLLIITDRRQAALPLPDLADALFARGARWLSLRDKDMEEGERAALARLLVARARPWSAVVTLHGDPALALAVGAAGAHLPDGGDVARARALLGPDALIGASAHDAAGVARAAALGADYATLSPIFASASKPGYGPLIGEDGLASVVSESRLPIVALGGVESAAALVQCRKVGAAGAAVMGLAMRDPPAVAALLSAALLG</sequence>
<dbReference type="RefSeq" id="WP_119834024.1">
    <property type="nucleotide sequence ID" value="NZ_QYUL01000005.1"/>
</dbReference>
<comment type="pathway">
    <text evidence="1">Cofactor biosynthesis; thiamine diphosphate biosynthesis.</text>
</comment>
<dbReference type="Gene3D" id="3.20.20.70">
    <property type="entry name" value="Aldolase class I"/>
    <property type="match status" value="1"/>
</dbReference>
<evidence type="ECO:0000256" key="1">
    <source>
        <dbReference type="ARBA" id="ARBA00004948"/>
    </source>
</evidence>
<evidence type="ECO:0000313" key="5">
    <source>
        <dbReference type="Proteomes" id="UP000283458"/>
    </source>
</evidence>
<name>A0A418VN87_9PROT</name>
<protein>
    <submittedName>
        <fullName evidence="4">Thiamine phosphate synthase</fullName>
    </submittedName>
</protein>
<dbReference type="GO" id="GO:0005737">
    <property type="term" value="C:cytoplasm"/>
    <property type="evidence" value="ECO:0007669"/>
    <property type="project" value="TreeGrafter"/>
</dbReference>
<keyword evidence="5" id="KW-1185">Reference proteome</keyword>
<accession>A0A418VN87</accession>
<dbReference type="GO" id="GO:0009228">
    <property type="term" value="P:thiamine biosynthetic process"/>
    <property type="evidence" value="ECO:0007669"/>
    <property type="project" value="UniProtKB-KW"/>
</dbReference>
<dbReference type="Pfam" id="PF02581">
    <property type="entry name" value="TMP-TENI"/>
    <property type="match status" value="1"/>
</dbReference>
<dbReference type="Proteomes" id="UP000283458">
    <property type="component" value="Unassembled WGS sequence"/>
</dbReference>
<dbReference type="AlphaFoldDB" id="A0A418VN87"/>
<dbReference type="CDD" id="cd00564">
    <property type="entry name" value="TMP_TenI"/>
    <property type="match status" value="1"/>
</dbReference>
<dbReference type="PANTHER" id="PTHR20857:SF15">
    <property type="entry name" value="THIAMINE-PHOSPHATE SYNTHASE"/>
    <property type="match status" value="1"/>
</dbReference>